<evidence type="ECO:0000256" key="4">
    <source>
        <dbReference type="ARBA" id="ARBA00022840"/>
    </source>
</evidence>
<name>A0A921FXX4_SPOPS</name>
<comment type="similarity">
    <text evidence="1">Belongs to the ABC transporter superfamily.</text>
</comment>
<dbReference type="GO" id="GO:0005524">
    <property type="term" value="F:ATP binding"/>
    <property type="evidence" value="ECO:0007669"/>
    <property type="project" value="UniProtKB-KW"/>
</dbReference>
<organism evidence="6 7">
    <name type="scientific">Sporosarcina psychrophila</name>
    <name type="common">Bacillus psychrophilus</name>
    <dbReference type="NCBI Taxonomy" id="1476"/>
    <lineage>
        <taxon>Bacteria</taxon>
        <taxon>Bacillati</taxon>
        <taxon>Bacillota</taxon>
        <taxon>Bacilli</taxon>
        <taxon>Bacillales</taxon>
        <taxon>Caryophanaceae</taxon>
        <taxon>Sporosarcina</taxon>
    </lineage>
</organism>
<dbReference type="SUPFAM" id="SSF52540">
    <property type="entry name" value="P-loop containing nucleoside triphosphate hydrolases"/>
    <property type="match status" value="1"/>
</dbReference>
<accession>A0A921FXX4</accession>
<sequence length="103" mass="11543">MTIINVKNLKKAYGTNVVLKGLDFQAQEGEIIGVIGKNGAGKSTFLEILMTIKQYDTGNVVLFDKDIKALSMNQLEQIRQQISVVLQPTQFYKTLKVIELLKL</sequence>
<dbReference type="EMBL" id="DYWT01000076">
    <property type="protein sequence ID" value="HJF31024.1"/>
    <property type="molecule type" value="Genomic_DNA"/>
</dbReference>
<evidence type="ECO:0000256" key="2">
    <source>
        <dbReference type="ARBA" id="ARBA00022448"/>
    </source>
</evidence>
<gene>
    <name evidence="6" type="ORF">K8V56_04490</name>
</gene>
<dbReference type="InterPro" id="IPR027417">
    <property type="entry name" value="P-loop_NTPase"/>
</dbReference>
<dbReference type="AlphaFoldDB" id="A0A921FXX4"/>
<dbReference type="GO" id="GO:0016887">
    <property type="term" value="F:ATP hydrolysis activity"/>
    <property type="evidence" value="ECO:0007669"/>
    <property type="project" value="InterPro"/>
</dbReference>
<dbReference type="InterPro" id="IPR003439">
    <property type="entry name" value="ABC_transporter-like_ATP-bd"/>
</dbReference>
<dbReference type="Pfam" id="PF00005">
    <property type="entry name" value="ABC_tran"/>
    <property type="match status" value="1"/>
</dbReference>
<evidence type="ECO:0000313" key="7">
    <source>
        <dbReference type="Proteomes" id="UP000698173"/>
    </source>
</evidence>
<evidence type="ECO:0000259" key="5">
    <source>
        <dbReference type="Pfam" id="PF00005"/>
    </source>
</evidence>
<reference evidence="6" key="2">
    <citation type="submission" date="2021-09" db="EMBL/GenBank/DDBJ databases">
        <authorList>
            <person name="Gilroy R."/>
        </authorList>
    </citation>
    <scope>NUCLEOTIDE SEQUENCE</scope>
    <source>
        <strain evidence="6">CHK171-7178</strain>
    </source>
</reference>
<comment type="caution">
    <text evidence="6">The sequence shown here is derived from an EMBL/GenBank/DDBJ whole genome shotgun (WGS) entry which is preliminary data.</text>
</comment>
<reference evidence="6" key="1">
    <citation type="journal article" date="2021" name="PeerJ">
        <title>Extensive microbial diversity within the chicken gut microbiome revealed by metagenomics and culture.</title>
        <authorList>
            <person name="Gilroy R."/>
            <person name="Ravi A."/>
            <person name="Getino M."/>
            <person name="Pursley I."/>
            <person name="Horton D.L."/>
            <person name="Alikhan N.F."/>
            <person name="Baker D."/>
            <person name="Gharbi K."/>
            <person name="Hall N."/>
            <person name="Watson M."/>
            <person name="Adriaenssens E.M."/>
            <person name="Foster-Nyarko E."/>
            <person name="Jarju S."/>
            <person name="Secka A."/>
            <person name="Antonio M."/>
            <person name="Oren A."/>
            <person name="Chaudhuri R.R."/>
            <person name="La Ragione R."/>
            <person name="Hildebrand F."/>
            <person name="Pallen M.J."/>
        </authorList>
    </citation>
    <scope>NUCLEOTIDE SEQUENCE</scope>
    <source>
        <strain evidence="6">CHK171-7178</strain>
    </source>
</reference>
<dbReference type="PANTHER" id="PTHR42711:SF5">
    <property type="entry name" value="ABC TRANSPORTER ATP-BINDING PROTEIN NATA"/>
    <property type="match status" value="1"/>
</dbReference>
<evidence type="ECO:0000256" key="1">
    <source>
        <dbReference type="ARBA" id="ARBA00005417"/>
    </source>
</evidence>
<keyword evidence="2" id="KW-0813">Transport</keyword>
<feature type="non-terminal residue" evidence="6">
    <location>
        <position position="103"/>
    </location>
</feature>
<evidence type="ECO:0000313" key="6">
    <source>
        <dbReference type="EMBL" id="HJF31024.1"/>
    </source>
</evidence>
<proteinExistence type="inferred from homology"/>
<dbReference type="PANTHER" id="PTHR42711">
    <property type="entry name" value="ABC TRANSPORTER ATP-BINDING PROTEIN"/>
    <property type="match status" value="1"/>
</dbReference>
<protein>
    <submittedName>
        <fullName evidence="6">ATP-binding cassette domain-containing protein</fullName>
    </submittedName>
</protein>
<evidence type="ECO:0000256" key="3">
    <source>
        <dbReference type="ARBA" id="ARBA00022741"/>
    </source>
</evidence>
<keyword evidence="4 6" id="KW-0067">ATP-binding</keyword>
<keyword evidence="3" id="KW-0547">Nucleotide-binding</keyword>
<dbReference type="Proteomes" id="UP000698173">
    <property type="component" value="Unassembled WGS sequence"/>
</dbReference>
<feature type="domain" description="ABC transporter" evidence="5">
    <location>
        <begin position="19"/>
        <end position="97"/>
    </location>
</feature>
<dbReference type="Gene3D" id="3.40.50.300">
    <property type="entry name" value="P-loop containing nucleotide triphosphate hydrolases"/>
    <property type="match status" value="1"/>
</dbReference>
<dbReference type="InterPro" id="IPR050763">
    <property type="entry name" value="ABC_transporter_ATP-binding"/>
</dbReference>